<gene>
    <name evidence="1" type="ORF">GC722_04435</name>
</gene>
<reference evidence="1 2" key="1">
    <citation type="submission" date="2019-12" db="EMBL/GenBank/DDBJ databases">
        <title>Auraticoccus cholistani sp. nov., an actinomycete isolated from soil of Cholistan desert.</title>
        <authorList>
            <person name="Cheema M.T."/>
        </authorList>
    </citation>
    <scope>NUCLEOTIDE SEQUENCE [LARGE SCALE GENOMIC DNA]</scope>
    <source>
        <strain evidence="1 2">F435</strain>
    </source>
</reference>
<evidence type="ECO:0008006" key="3">
    <source>
        <dbReference type="Google" id="ProtNLM"/>
    </source>
</evidence>
<accession>A0A6A9V0E5</accession>
<dbReference type="AlphaFoldDB" id="A0A6A9V0E5"/>
<dbReference type="Proteomes" id="UP000435304">
    <property type="component" value="Unassembled WGS sequence"/>
</dbReference>
<name>A0A6A9V0E5_9ACTN</name>
<organism evidence="1 2">
    <name type="scientific">Auraticoccus cholistanensis</name>
    <dbReference type="NCBI Taxonomy" id="2656650"/>
    <lineage>
        <taxon>Bacteria</taxon>
        <taxon>Bacillati</taxon>
        <taxon>Actinomycetota</taxon>
        <taxon>Actinomycetes</taxon>
        <taxon>Propionibacteriales</taxon>
        <taxon>Propionibacteriaceae</taxon>
        <taxon>Auraticoccus</taxon>
    </lineage>
</organism>
<dbReference type="RefSeq" id="WP_156608292.1">
    <property type="nucleotide sequence ID" value="NZ_WPCU01000004.1"/>
</dbReference>
<keyword evidence="2" id="KW-1185">Reference proteome</keyword>
<proteinExistence type="predicted"/>
<evidence type="ECO:0000313" key="2">
    <source>
        <dbReference type="Proteomes" id="UP000435304"/>
    </source>
</evidence>
<sequence>MTTFRVETAQLQTARVTLGGVPASLGGVSVTAPDPGMYGALVGSAAAHAEPANTESITTLLRALATLGQSLSDRCEASARRYDDTELRAAELVRARVSGAAQAGAAAVDRGTAL</sequence>
<comment type="caution">
    <text evidence="1">The sequence shown here is derived from an EMBL/GenBank/DDBJ whole genome shotgun (WGS) entry which is preliminary data.</text>
</comment>
<protein>
    <recommendedName>
        <fullName evidence="3">ESX-1 secretion-associated protein</fullName>
    </recommendedName>
</protein>
<dbReference type="EMBL" id="WPCU01000004">
    <property type="protein sequence ID" value="MVA75280.1"/>
    <property type="molecule type" value="Genomic_DNA"/>
</dbReference>
<evidence type="ECO:0000313" key="1">
    <source>
        <dbReference type="EMBL" id="MVA75280.1"/>
    </source>
</evidence>